<feature type="cross-link" description="Glycyl lysine isopeptide (Lys-Gly) (interchain with G-Cter in ubiquitin)" evidence="22">
    <location>
        <position position="737"/>
    </location>
</feature>
<dbReference type="InterPro" id="IPR003018">
    <property type="entry name" value="GAF"/>
</dbReference>
<dbReference type="Pfam" id="PF01590">
    <property type="entry name" value="GAF"/>
    <property type="match status" value="1"/>
</dbReference>
<keyword evidence="7 19" id="KW-0547">Nucleotide-binding</keyword>
<evidence type="ECO:0000256" key="2">
    <source>
        <dbReference type="ARBA" id="ARBA00009842"/>
    </source>
</evidence>
<sequence>MLKALASGLLFLSLFLSVSAADNGFRCNCDEEGFWSIESILECQKVSDFLIAVAYFSIPIELLYFVSCSNVPFKWVLFEFIAFIVLCGMTHLLNGWTYGPHPFQLMLALTIFKFLTALVSFATAITLITLIPLLLKVKVREFLLKKKTWDLDREVGMIKKQKEAGLHVRMLTQEIRKSLDRHTILYTTLVELSKTLDLKNCAVWMPNASRTEVNLTHELKERNFPNTYNSSIPTSDPDVRDIKGNDGVKILDSESALAVASSGGIGEPGSVAAIRMPMLKVSNFKGGTPEMVPACYAILVLVLPDGQGRTWSDDELEIVEVVADQVAVALSHASVLEESQLMREKLVEQNRALQQAKQDALMASEARNAFQMVMSNGLRRPMHSILGLLSLLQDEKLSNEQRLVVDTMVKTSNVLSTLVTDVMDTSAKDNGRFPLEMSSFQLHSLIKEAACLSKCLCAYRGYDFVIEADKSLPNHVMGDERRVFQVILHMVGNLLNGSKGGGFLMLRVYSATGSQNEQRWGNWRSNSSDGYAYIRVEVGICHTGSQTEDIFPVFPYGGQRCYAGAEECRSFSACKKLVQLMQGDIWEIPNPEGFDQSMALVLRFQVRPSIVSGISEHGESSDHVHSYSLFRGLKVLLVDADDVNRAVTRKLLEKLGCIVYVVSSGYECLSALGPSVSSCQIVLLDLQLPDLDGFEVTMRIRKFRSRNWPLIIALTASDDGDTRDKCMQIGMNGVIQKPGSFQEIAYELKGILLQANRLLS</sequence>
<feature type="disulfide bond" description="Interchain" evidence="21">
    <location>
        <position position="27"/>
    </location>
</feature>
<keyword evidence="16 21" id="KW-1015">Disulfide bond</keyword>
<evidence type="ECO:0000256" key="8">
    <source>
        <dbReference type="ARBA" id="ARBA00022745"/>
    </source>
</evidence>
<dbReference type="InterPro" id="IPR011006">
    <property type="entry name" value="CheY-like_superfamily"/>
</dbReference>
<evidence type="ECO:0000256" key="15">
    <source>
        <dbReference type="ARBA" id="ARBA00023136"/>
    </source>
</evidence>
<dbReference type="SMART" id="SM00388">
    <property type="entry name" value="HisKA"/>
    <property type="match status" value="1"/>
</dbReference>
<dbReference type="GO" id="GO:0005789">
    <property type="term" value="C:endoplasmic reticulum membrane"/>
    <property type="evidence" value="ECO:0007669"/>
    <property type="project" value="UniProtKB-SubCell"/>
</dbReference>
<feature type="transmembrane region" description="Helical" evidence="25">
    <location>
        <begin position="105"/>
        <end position="135"/>
    </location>
</feature>
<evidence type="ECO:0000256" key="19">
    <source>
        <dbReference type="PIRNR" id="PIRNR026389"/>
    </source>
</evidence>
<evidence type="ECO:0000256" key="21">
    <source>
        <dbReference type="PIRSR" id="PIRSR026389-3"/>
    </source>
</evidence>
<dbReference type="InterPro" id="IPR036890">
    <property type="entry name" value="HATPase_C_sf"/>
</dbReference>
<evidence type="ECO:0000256" key="22">
    <source>
        <dbReference type="PIRSR" id="PIRSR026389-4"/>
    </source>
</evidence>
<feature type="binding site" evidence="20">
    <location>
        <position position="91"/>
    </location>
    <ligand>
        <name>Cu cation</name>
        <dbReference type="ChEBI" id="CHEBI:23378"/>
    </ligand>
</feature>
<organism evidence="28 29">
    <name type="scientific">Sesamum indicum</name>
    <name type="common">Oriental sesame</name>
    <name type="synonym">Sesamum orientale</name>
    <dbReference type="NCBI Taxonomy" id="4182"/>
    <lineage>
        <taxon>Eukaryota</taxon>
        <taxon>Viridiplantae</taxon>
        <taxon>Streptophyta</taxon>
        <taxon>Embryophyta</taxon>
        <taxon>Tracheophyta</taxon>
        <taxon>Spermatophyta</taxon>
        <taxon>Magnoliopsida</taxon>
        <taxon>eudicotyledons</taxon>
        <taxon>Gunneridae</taxon>
        <taxon>Pentapetalae</taxon>
        <taxon>asterids</taxon>
        <taxon>lamiids</taxon>
        <taxon>Lamiales</taxon>
        <taxon>Pedaliaceae</taxon>
        <taxon>Sesamum</taxon>
    </lineage>
</organism>
<dbReference type="PANTHER" id="PTHR24423:SF633">
    <property type="entry name" value="ETHYLENE RECEPTOR 2"/>
    <property type="match status" value="1"/>
</dbReference>
<dbReference type="GO" id="GO:0004674">
    <property type="term" value="F:protein serine/threonine kinase activity"/>
    <property type="evidence" value="ECO:0007669"/>
    <property type="project" value="UniProtKB-ARBA"/>
</dbReference>
<evidence type="ECO:0000256" key="10">
    <source>
        <dbReference type="ARBA" id="ARBA00022824"/>
    </source>
</evidence>
<dbReference type="InterPro" id="IPR014525">
    <property type="entry name" value="ETR"/>
</dbReference>
<dbReference type="InterPro" id="IPR029016">
    <property type="entry name" value="GAF-like_dom_sf"/>
</dbReference>
<dbReference type="InterPro" id="IPR003661">
    <property type="entry name" value="HisK_dim/P_dom"/>
</dbReference>
<dbReference type="Gene3D" id="3.30.565.10">
    <property type="entry name" value="Histidine kinase-like ATPase, C-terminal domain"/>
    <property type="match status" value="1"/>
</dbReference>
<dbReference type="FunFam" id="1.10.287.130:FF:000087">
    <property type="entry name" value="Ethylene receptor 4"/>
    <property type="match status" value="1"/>
</dbReference>
<dbReference type="Pfam" id="PF25487">
    <property type="entry name" value="ETR1_N"/>
    <property type="match status" value="1"/>
</dbReference>
<evidence type="ECO:0000256" key="7">
    <source>
        <dbReference type="ARBA" id="ARBA00022741"/>
    </source>
</evidence>
<reference evidence="29" key="1">
    <citation type="submission" date="2025-08" db="UniProtKB">
        <authorList>
            <consortium name="RefSeq"/>
        </authorList>
    </citation>
    <scope>IDENTIFICATION</scope>
</reference>
<evidence type="ECO:0000256" key="6">
    <source>
        <dbReference type="ARBA" id="ARBA00022723"/>
    </source>
</evidence>
<dbReference type="RefSeq" id="XP_011091175.1">
    <property type="nucleotide sequence ID" value="XM_011092873.2"/>
</dbReference>
<evidence type="ECO:0000256" key="25">
    <source>
        <dbReference type="SAM" id="Phobius"/>
    </source>
</evidence>
<evidence type="ECO:0000256" key="23">
    <source>
        <dbReference type="PROSITE-ProRule" id="PRU00169"/>
    </source>
</evidence>
<keyword evidence="12 25" id="KW-1133">Transmembrane helix</keyword>
<evidence type="ECO:0000259" key="27">
    <source>
        <dbReference type="PROSITE" id="PS50110"/>
    </source>
</evidence>
<gene>
    <name evidence="29" type="primary">LOC105171681</name>
</gene>
<dbReference type="PANTHER" id="PTHR24423">
    <property type="entry name" value="TWO-COMPONENT SENSOR HISTIDINE KINASE"/>
    <property type="match status" value="1"/>
</dbReference>
<feature type="coiled-coil region" evidence="24">
    <location>
        <begin position="336"/>
        <end position="363"/>
    </location>
</feature>
<feature type="domain" description="Response regulatory" evidence="27">
    <location>
        <begin position="634"/>
        <end position="752"/>
    </location>
</feature>
<keyword evidence="3 23" id="KW-0597">Phosphoprotein</keyword>
<dbReference type="Pfam" id="PF00072">
    <property type="entry name" value="Response_reg"/>
    <property type="match status" value="1"/>
</dbReference>
<keyword evidence="13 19" id="KW-0186">Copper</keyword>
<dbReference type="KEGG" id="sind:105171681"/>
<dbReference type="SUPFAM" id="SSF55781">
    <property type="entry name" value="GAF domain-like"/>
    <property type="match status" value="1"/>
</dbReference>
<keyword evidence="26" id="KW-0732">Signal</keyword>
<dbReference type="AlphaFoldDB" id="A0A6I9TY64"/>
<dbReference type="OrthoDB" id="60033at2759"/>
<comment type="similarity">
    <text evidence="2 19">Belongs to the ethylene receptor family.</text>
</comment>
<feature type="binding site" evidence="20">
    <location>
        <position position="87"/>
    </location>
    <ligand>
        <name>Cu cation</name>
        <dbReference type="ChEBI" id="CHEBI:23378"/>
    </ligand>
</feature>
<dbReference type="GO" id="GO:0046872">
    <property type="term" value="F:metal ion binding"/>
    <property type="evidence" value="ECO:0007669"/>
    <property type="project" value="UniProtKB-UniRule"/>
</dbReference>
<dbReference type="PIRSF" id="PIRSF026389">
    <property type="entry name" value="Ethyln_sen_HK"/>
    <property type="match status" value="1"/>
</dbReference>
<dbReference type="InParanoid" id="A0A6I9TY64"/>
<dbReference type="Gene3D" id="3.30.450.40">
    <property type="match status" value="1"/>
</dbReference>
<dbReference type="Pfam" id="PF00512">
    <property type="entry name" value="HisKA"/>
    <property type="match status" value="1"/>
</dbReference>
<keyword evidence="14 19" id="KW-0902">Two-component regulatory system</keyword>
<evidence type="ECO:0000256" key="18">
    <source>
        <dbReference type="ARBA" id="ARBA00056860"/>
    </source>
</evidence>
<dbReference type="PROSITE" id="PS50110">
    <property type="entry name" value="RESPONSE_REGULATORY"/>
    <property type="match status" value="1"/>
</dbReference>
<protein>
    <recommendedName>
        <fullName evidence="19">Ethylene receptor</fullName>
    </recommendedName>
</protein>
<evidence type="ECO:0000256" key="1">
    <source>
        <dbReference type="ARBA" id="ARBA00004477"/>
    </source>
</evidence>
<keyword evidence="28" id="KW-1185">Reference proteome</keyword>
<dbReference type="FunCoup" id="A0A6I9TY64">
    <property type="interactions" value="238"/>
</dbReference>
<dbReference type="GO" id="GO:0010105">
    <property type="term" value="P:negative regulation of ethylene-activated signaling pathway"/>
    <property type="evidence" value="ECO:0007669"/>
    <property type="project" value="UniProtKB-ARBA"/>
</dbReference>
<feature type="modified residue" description="4-aspartylphosphate" evidence="23">
    <location>
        <position position="685"/>
    </location>
</feature>
<feature type="chain" id="PRO_5026985140" description="Ethylene receptor" evidence="26">
    <location>
        <begin position="21"/>
        <end position="760"/>
    </location>
</feature>
<keyword evidence="15 19" id="KW-0472">Membrane</keyword>
<dbReference type="SUPFAM" id="SSF55874">
    <property type="entry name" value="ATPase domain of HSP90 chaperone/DNA topoisomerase II/histidine kinase"/>
    <property type="match status" value="1"/>
</dbReference>
<dbReference type="InterPro" id="IPR001789">
    <property type="entry name" value="Sig_transdc_resp-reg_receiver"/>
</dbReference>
<comment type="function">
    <text evidence="18">Ethylene receptor related to bacterial two-component regulators. Acts as a redundant negative regulator of ethylene signaling.</text>
</comment>
<proteinExistence type="inferred from homology"/>
<comment type="function">
    <text evidence="19">May act early in the ethylene signal transduction pathway, possibly as an ethylene receptor, or as a regulator of the pathway.</text>
</comment>
<dbReference type="InterPro" id="IPR058544">
    <property type="entry name" value="ETR1_N"/>
</dbReference>
<evidence type="ECO:0000256" key="24">
    <source>
        <dbReference type="SAM" id="Coils"/>
    </source>
</evidence>
<dbReference type="SUPFAM" id="SSF47384">
    <property type="entry name" value="Homodimeric domain of signal transducing histidine kinase"/>
    <property type="match status" value="1"/>
</dbReference>
<comment type="cofactor">
    <cofactor evidence="20">
        <name>Cu cation</name>
        <dbReference type="ChEBI" id="CHEBI:23378"/>
    </cofactor>
    <text evidence="20">Binds 1 copper ion per dimer.</text>
</comment>
<keyword evidence="24" id="KW-0175">Coiled coil</keyword>
<evidence type="ECO:0000256" key="12">
    <source>
        <dbReference type="ARBA" id="ARBA00022989"/>
    </source>
</evidence>
<dbReference type="SMART" id="SM00448">
    <property type="entry name" value="REC"/>
    <property type="match status" value="1"/>
</dbReference>
<evidence type="ECO:0000256" key="3">
    <source>
        <dbReference type="ARBA" id="ARBA00022553"/>
    </source>
</evidence>
<feature type="signal peptide" evidence="26">
    <location>
        <begin position="1"/>
        <end position="20"/>
    </location>
</feature>
<evidence type="ECO:0000256" key="14">
    <source>
        <dbReference type="ARBA" id="ARBA00023012"/>
    </source>
</evidence>
<evidence type="ECO:0000256" key="13">
    <source>
        <dbReference type="ARBA" id="ARBA00023008"/>
    </source>
</evidence>
<dbReference type="SMART" id="SM00065">
    <property type="entry name" value="GAF"/>
    <property type="match status" value="1"/>
</dbReference>
<dbReference type="CDD" id="cd16938">
    <property type="entry name" value="HATPase_ETR2_ERS2-EIN4-like"/>
    <property type="match status" value="1"/>
</dbReference>
<evidence type="ECO:0000256" key="4">
    <source>
        <dbReference type="ARBA" id="ARBA00022679"/>
    </source>
</evidence>
<evidence type="ECO:0000256" key="26">
    <source>
        <dbReference type="SAM" id="SignalP"/>
    </source>
</evidence>
<accession>A0A6I9TY64</accession>
<dbReference type="Gene3D" id="1.10.287.130">
    <property type="match status" value="1"/>
</dbReference>
<keyword evidence="6 19" id="KW-0479">Metal-binding</keyword>
<comment type="subcellular location">
    <subcellularLocation>
        <location evidence="1">Endoplasmic reticulum membrane</location>
        <topology evidence="1">Multi-pass membrane protein</topology>
    </subcellularLocation>
</comment>
<evidence type="ECO:0000256" key="5">
    <source>
        <dbReference type="ARBA" id="ARBA00022692"/>
    </source>
</evidence>
<name>A0A6I9TY64_SESIN</name>
<keyword evidence="5 25" id="KW-0812">Transmembrane</keyword>
<keyword evidence="9 19" id="KW-0418">Kinase</keyword>
<keyword evidence="11 19" id="KW-0067">ATP-binding</keyword>
<keyword evidence="4 19" id="KW-0808">Transferase</keyword>
<dbReference type="GO" id="GO:0000155">
    <property type="term" value="F:phosphorelay sensor kinase activity"/>
    <property type="evidence" value="ECO:0007669"/>
    <property type="project" value="InterPro"/>
</dbReference>
<keyword evidence="17 19" id="KW-0675">Receptor</keyword>
<dbReference type="GO" id="GO:0051740">
    <property type="term" value="F:ethylene binding"/>
    <property type="evidence" value="ECO:0007669"/>
    <property type="project" value="UniProtKB-UniRule"/>
</dbReference>
<evidence type="ECO:0000256" key="20">
    <source>
        <dbReference type="PIRSR" id="PIRSR026389-2"/>
    </source>
</evidence>
<dbReference type="GO" id="GO:0038199">
    <property type="term" value="F:ethylene receptor activity"/>
    <property type="evidence" value="ECO:0007669"/>
    <property type="project" value="UniProtKB-UniRule"/>
</dbReference>
<dbReference type="Gene3D" id="3.40.50.2300">
    <property type="match status" value="1"/>
</dbReference>
<keyword evidence="8 19" id="KW-0936">Ethylene signaling pathway</keyword>
<feature type="transmembrane region" description="Helical" evidence="25">
    <location>
        <begin position="73"/>
        <end position="93"/>
    </location>
</feature>
<dbReference type="GeneID" id="105171681"/>
<evidence type="ECO:0000256" key="9">
    <source>
        <dbReference type="ARBA" id="ARBA00022777"/>
    </source>
</evidence>
<dbReference type="Gramene" id="SIN_1001591.t">
    <property type="protein sequence ID" value="SIN_1001591.t"/>
    <property type="gene ID" value="SIN_1001591"/>
</dbReference>
<dbReference type="SUPFAM" id="SSF52172">
    <property type="entry name" value="CheY-like"/>
    <property type="match status" value="1"/>
</dbReference>
<evidence type="ECO:0000256" key="11">
    <source>
        <dbReference type="ARBA" id="ARBA00022840"/>
    </source>
</evidence>
<dbReference type="CDD" id="cd00082">
    <property type="entry name" value="HisKA"/>
    <property type="match status" value="1"/>
</dbReference>
<evidence type="ECO:0000256" key="17">
    <source>
        <dbReference type="ARBA" id="ARBA00023170"/>
    </source>
</evidence>
<keyword evidence="10 19" id="KW-0256">Endoplasmic reticulum</keyword>
<evidence type="ECO:0000313" key="28">
    <source>
        <dbReference type="Proteomes" id="UP000504604"/>
    </source>
</evidence>
<evidence type="ECO:0000256" key="16">
    <source>
        <dbReference type="ARBA" id="ARBA00023157"/>
    </source>
</evidence>
<feature type="disulfide bond" description="Interchain" evidence="21">
    <location>
        <position position="29"/>
    </location>
</feature>
<feature type="transmembrane region" description="Helical" evidence="25">
    <location>
        <begin position="49"/>
        <end position="66"/>
    </location>
</feature>
<dbReference type="GO" id="GO:0005524">
    <property type="term" value="F:ATP binding"/>
    <property type="evidence" value="ECO:0007669"/>
    <property type="project" value="UniProtKB-UniRule"/>
</dbReference>
<evidence type="ECO:0000313" key="29">
    <source>
        <dbReference type="RefSeq" id="XP_011091175.1"/>
    </source>
</evidence>
<dbReference type="InterPro" id="IPR036097">
    <property type="entry name" value="HisK_dim/P_sf"/>
</dbReference>
<dbReference type="Proteomes" id="UP000504604">
    <property type="component" value="Linkage group LG10"/>
</dbReference>